<proteinExistence type="predicted"/>
<evidence type="ECO:0000313" key="3">
    <source>
        <dbReference type="Proteomes" id="UP001168877"/>
    </source>
</evidence>
<name>A0AA39W3E8_ACESA</name>
<dbReference type="Pfam" id="PF00078">
    <property type="entry name" value="RVT_1"/>
    <property type="match status" value="1"/>
</dbReference>
<dbReference type="SUPFAM" id="SSF56672">
    <property type="entry name" value="DNA/RNA polymerases"/>
    <property type="match status" value="1"/>
</dbReference>
<evidence type="ECO:0000259" key="1">
    <source>
        <dbReference type="Pfam" id="PF00078"/>
    </source>
</evidence>
<dbReference type="InterPro" id="IPR052343">
    <property type="entry name" value="Retrotransposon-Effector_Assoc"/>
</dbReference>
<sequence>MKNMGFGERWRMWMKSCVTTPMISILVNGSPTSQFGIGRGLRQGDPLSPFLYNIVSEGLSYLLRKAKNLGLLREVVFMDNEVHLTHLQFADDTIMFLKPCFEYISNARGFLDALRRCQASKLIFTSLAWFKWGETGCQILTGLRLSVARVLVFRFLTLVFLLVQDLDPLLFGRTW</sequence>
<dbReference type="AlphaFoldDB" id="A0AA39W3E8"/>
<evidence type="ECO:0000313" key="2">
    <source>
        <dbReference type="EMBL" id="KAK0601213.1"/>
    </source>
</evidence>
<dbReference type="PANTHER" id="PTHR46890">
    <property type="entry name" value="NON-LTR RETROLELEMENT REVERSE TRANSCRIPTASE-LIKE PROTEIN-RELATED"/>
    <property type="match status" value="1"/>
</dbReference>
<dbReference type="Proteomes" id="UP001168877">
    <property type="component" value="Unassembled WGS sequence"/>
</dbReference>
<accession>A0AA39W3E8</accession>
<feature type="domain" description="Reverse transcriptase" evidence="1">
    <location>
        <begin position="4"/>
        <end position="98"/>
    </location>
</feature>
<dbReference type="InterPro" id="IPR043502">
    <property type="entry name" value="DNA/RNA_pol_sf"/>
</dbReference>
<reference evidence="2" key="2">
    <citation type="submission" date="2023-06" db="EMBL/GenBank/DDBJ databases">
        <authorList>
            <person name="Swenson N.G."/>
            <person name="Wegrzyn J.L."/>
            <person name="Mcevoy S.L."/>
        </authorList>
    </citation>
    <scope>NUCLEOTIDE SEQUENCE</scope>
    <source>
        <strain evidence="2">NS2018</strain>
        <tissue evidence="2">Leaf</tissue>
    </source>
</reference>
<gene>
    <name evidence="2" type="ORF">LWI29_022207</name>
</gene>
<protein>
    <recommendedName>
        <fullName evidence="1">Reverse transcriptase domain-containing protein</fullName>
    </recommendedName>
</protein>
<keyword evidence="3" id="KW-1185">Reference proteome</keyword>
<dbReference type="PANTHER" id="PTHR46890:SF50">
    <property type="entry name" value="RNA-DIRECTED DNA POLYMERASE, EUKARYOTA, REVERSE TRANSCRIPTASE ZINC-BINDING DOMAIN PROTEIN-RELATED"/>
    <property type="match status" value="1"/>
</dbReference>
<reference evidence="2" key="1">
    <citation type="journal article" date="2022" name="Plant J.">
        <title>Strategies of tolerance reflected in two North American maple genomes.</title>
        <authorList>
            <person name="McEvoy S.L."/>
            <person name="Sezen U.U."/>
            <person name="Trouern-Trend A."/>
            <person name="McMahon S.M."/>
            <person name="Schaberg P.G."/>
            <person name="Yang J."/>
            <person name="Wegrzyn J.L."/>
            <person name="Swenson N.G."/>
        </authorList>
    </citation>
    <scope>NUCLEOTIDE SEQUENCE</scope>
    <source>
        <strain evidence="2">NS2018</strain>
    </source>
</reference>
<dbReference type="InterPro" id="IPR000477">
    <property type="entry name" value="RT_dom"/>
</dbReference>
<dbReference type="EMBL" id="JAUESC010000003">
    <property type="protein sequence ID" value="KAK0601213.1"/>
    <property type="molecule type" value="Genomic_DNA"/>
</dbReference>
<comment type="caution">
    <text evidence="2">The sequence shown here is derived from an EMBL/GenBank/DDBJ whole genome shotgun (WGS) entry which is preliminary data.</text>
</comment>
<organism evidence="2 3">
    <name type="scientific">Acer saccharum</name>
    <name type="common">Sugar maple</name>
    <dbReference type="NCBI Taxonomy" id="4024"/>
    <lineage>
        <taxon>Eukaryota</taxon>
        <taxon>Viridiplantae</taxon>
        <taxon>Streptophyta</taxon>
        <taxon>Embryophyta</taxon>
        <taxon>Tracheophyta</taxon>
        <taxon>Spermatophyta</taxon>
        <taxon>Magnoliopsida</taxon>
        <taxon>eudicotyledons</taxon>
        <taxon>Gunneridae</taxon>
        <taxon>Pentapetalae</taxon>
        <taxon>rosids</taxon>
        <taxon>malvids</taxon>
        <taxon>Sapindales</taxon>
        <taxon>Sapindaceae</taxon>
        <taxon>Hippocastanoideae</taxon>
        <taxon>Acereae</taxon>
        <taxon>Acer</taxon>
    </lineage>
</organism>